<dbReference type="InterPro" id="IPR006710">
    <property type="entry name" value="Glyco_hydro_43"/>
</dbReference>
<dbReference type="InterPro" id="IPR044060">
    <property type="entry name" value="Bacterial_rp_domain"/>
</dbReference>
<dbReference type="PANTHER" id="PTHR42812:SF12">
    <property type="entry name" value="BETA-XYLOSIDASE-RELATED"/>
    <property type="match status" value="1"/>
</dbReference>
<dbReference type="Gene3D" id="2.60.120.200">
    <property type="match status" value="1"/>
</dbReference>
<feature type="domain" description="Glycoside hydrolase family 5" evidence="5">
    <location>
        <begin position="63"/>
        <end position="297"/>
    </location>
</feature>
<keyword evidence="2" id="KW-0378">Hydrolase</keyword>
<dbReference type="GO" id="GO:0004553">
    <property type="term" value="F:hydrolase activity, hydrolyzing O-glycosyl compounds"/>
    <property type="evidence" value="ECO:0007669"/>
    <property type="project" value="InterPro"/>
</dbReference>
<dbReference type="SUPFAM" id="SSF51445">
    <property type="entry name" value="(Trans)glycosidases"/>
    <property type="match status" value="1"/>
</dbReference>
<dbReference type="Gene3D" id="2.60.40.1080">
    <property type="match status" value="1"/>
</dbReference>
<dbReference type="PANTHER" id="PTHR42812">
    <property type="entry name" value="BETA-XYLOSIDASE"/>
    <property type="match status" value="1"/>
</dbReference>
<proteinExistence type="inferred from homology"/>
<evidence type="ECO:0000256" key="4">
    <source>
        <dbReference type="SAM" id="SignalP"/>
    </source>
</evidence>
<keyword evidence="9" id="KW-1185">Reference proteome</keyword>
<sequence>MKRKLLKLLMVALLTVSAMDVYAWIGSPTPRLHVEGRFLKDPHGNVVNLHGFAQTYSPYFNENGTKWTNYNVAGCLNYNKKVIDDIMAAGWKMNFMRLHMDPYWSNEPGCKLDYHEAHNCFSEARFRTYLDQVFIPMAEYAASKGLYVVMRPPGVSPEEIEVGDSYNQYLMLVWDIVSSHPKLKNHPAIMYELANEPIRIKGPNGDYGNNSQGHFDKLKEYLQPIVNKIRANGTQNVLWIPGLGWQAKYKGFAVNPIEGKDIGYAIHVYPGWFGSADGGNTSTINGYDGFKKAWDEEIKPVSDIAPIMVTEMDWADEMYQSSWGKGYTGVAGGVGFGANFKKIMDETGNVSWLFFTDAHLLAKFKNEPPAAGEAYTFLNDPEACPWPCYHWFEEYSKINYPRPDFTYRSSSDNGDGTFTNPVVFGDFPDPDVIRVGDVYYMSTTTMHHFPGATILKSYDLVNWQYCSNPLEKIESSDCYNLDGCNRYSHGQWASSLKYHKGTYYLHFNTLDEGSYLLTATDPEGTWTKRKLEKSFYDAGLFFDDDDKLYVVYGIANLRIAQLDADFKVVKDEALSLGNVEAGIVNTGTEGCHMYKINGYYYIYATTGGQYATQVAFRSTSVFGTYDEKEVFNFERIHQGPLIQTQTGEWWTILFADKGAYGRLPTLQPVTWVDNWPMVGVNGKGVTTYAKPNVGNVYPATALPTNDNFRHYKLSPQWEWNHNPDDAKWSLVKRAGFLRLYTANVTDNLRTAKNTITQRILGFPKNEYLSYGTVKLHLDNMVNGDITGLAVFQDPYAYVGVKMDNGQKSIVWFNSSANTLQTGAAIADDVVYLRAVANYNTSKADFYYSTDDVTYTLVGTLDMKYSLSVFVGNRFCIFNYATSALGGYVDVDWFSTEKAFSENAFYDDSFKGYSEETLTLSELSTDNTTLNLLTGSAKSFKVTAKFLDGHTEDVTLKATYLISNPAVVAIKNGQLITKSNGDATVTVTYQGGMGEAKSIVMTVAASYFPLATGLFNPSIHETGTFDAATKTVVTGKYGFAGWQYSAGLDLSNYKYLVAKLASSTSGGASFRAYDESSYWTKPVLADFGSGTRAVINLANSVKNETTIAFDPSHIYIIGFWSMGGTPIVLSDVYVTNNDDFSKPLPTDPMITLVSNQVVGGTVKGGGVYAIGASCKVTATPAEGYSFAYWMENGTIVSSDAAYTFTVSGARDLTAYFTMSNNNFKVQAVDCSCRGANDGVIELTFTRSGSYTIAVTADGYSKSGTATGTYRLSPLAPGTYRVSVSSESSADPVVFTVVVGQPDELTVMKVAVENGKAQYQLSGADQYYVSVNDEWVIAKSASVDVALKAGENRVTIRTDVACQGQYDETIYLDKNGALLLTSSLADQTLRLSPNPVDCEATLVVPGDDERVMVEIVSLRGVTHDQRIYHLDSHRDVLLDVSALPAGIYTVKVVGATVNAAIKMVKQ</sequence>
<evidence type="ECO:0000313" key="9">
    <source>
        <dbReference type="Proteomes" id="UP000249239"/>
    </source>
</evidence>
<evidence type="ECO:0000259" key="7">
    <source>
        <dbReference type="Pfam" id="PF18998"/>
    </source>
</evidence>
<evidence type="ECO:0000256" key="2">
    <source>
        <dbReference type="ARBA" id="ARBA00022801"/>
    </source>
</evidence>
<feature type="domain" description="Bacterial repeat" evidence="7">
    <location>
        <begin position="1150"/>
        <end position="1216"/>
    </location>
</feature>
<dbReference type="Gene3D" id="3.20.20.80">
    <property type="entry name" value="Glycosidases"/>
    <property type="match status" value="1"/>
</dbReference>
<dbReference type="EMBL" id="QKZK01000010">
    <property type="protein sequence ID" value="PZX17236.1"/>
    <property type="molecule type" value="Genomic_DNA"/>
</dbReference>
<evidence type="ECO:0000313" key="8">
    <source>
        <dbReference type="EMBL" id="PZX17236.1"/>
    </source>
</evidence>
<accession>A0A2W7NVB2</accession>
<dbReference type="Pfam" id="PF17851">
    <property type="entry name" value="GH43_C2"/>
    <property type="match status" value="1"/>
</dbReference>
<keyword evidence="4" id="KW-0732">Signal</keyword>
<evidence type="ECO:0000256" key="3">
    <source>
        <dbReference type="ARBA" id="ARBA00023295"/>
    </source>
</evidence>
<feature type="signal peptide" evidence="4">
    <location>
        <begin position="1"/>
        <end position="23"/>
    </location>
</feature>
<dbReference type="GO" id="GO:0000272">
    <property type="term" value="P:polysaccharide catabolic process"/>
    <property type="evidence" value="ECO:0007669"/>
    <property type="project" value="InterPro"/>
</dbReference>
<dbReference type="CDD" id="cd09001">
    <property type="entry name" value="GH43_FsAxh1-like"/>
    <property type="match status" value="1"/>
</dbReference>
<dbReference type="InterPro" id="IPR017853">
    <property type="entry name" value="GH"/>
</dbReference>
<feature type="domain" description="Beta-xylosidase C-terminal Concanavalin A-like" evidence="6">
    <location>
        <begin position="706"/>
        <end position="894"/>
    </location>
</feature>
<dbReference type="RefSeq" id="WP_111445232.1">
    <property type="nucleotide sequence ID" value="NZ_QKZK01000010.1"/>
</dbReference>
<comment type="similarity">
    <text evidence="1">Belongs to the glycosyl hydrolase 43 family.</text>
</comment>
<dbReference type="Gene3D" id="2.115.10.20">
    <property type="entry name" value="Glycosyl hydrolase domain, family 43"/>
    <property type="match status" value="1"/>
</dbReference>
<evidence type="ECO:0000256" key="1">
    <source>
        <dbReference type="ARBA" id="ARBA00009865"/>
    </source>
</evidence>
<dbReference type="Proteomes" id="UP000249239">
    <property type="component" value="Unassembled WGS sequence"/>
</dbReference>
<comment type="caution">
    <text evidence="8">The sequence shown here is derived from an EMBL/GenBank/DDBJ whole genome shotgun (WGS) entry which is preliminary data.</text>
</comment>
<evidence type="ECO:0000259" key="5">
    <source>
        <dbReference type="Pfam" id="PF00150"/>
    </source>
</evidence>
<dbReference type="InterPro" id="IPR023296">
    <property type="entry name" value="Glyco_hydro_beta-prop_sf"/>
</dbReference>
<dbReference type="Pfam" id="PF04616">
    <property type="entry name" value="Glyco_hydro_43"/>
    <property type="match status" value="1"/>
</dbReference>
<organism evidence="8 9">
    <name type="scientific">Breznakibacter xylanolyticus</name>
    <dbReference type="NCBI Taxonomy" id="990"/>
    <lineage>
        <taxon>Bacteria</taxon>
        <taxon>Pseudomonadati</taxon>
        <taxon>Bacteroidota</taxon>
        <taxon>Bacteroidia</taxon>
        <taxon>Marinilabiliales</taxon>
        <taxon>Marinilabiliaceae</taxon>
        <taxon>Breznakibacter</taxon>
    </lineage>
</organism>
<gene>
    <name evidence="8" type="ORF">LX69_01551</name>
</gene>
<dbReference type="SUPFAM" id="SSF49899">
    <property type="entry name" value="Concanavalin A-like lectins/glucanases"/>
    <property type="match status" value="1"/>
</dbReference>
<feature type="chain" id="PRO_5015851508" evidence="4">
    <location>
        <begin position="24"/>
        <end position="1464"/>
    </location>
</feature>
<dbReference type="InterPro" id="IPR013320">
    <property type="entry name" value="ConA-like_dom_sf"/>
</dbReference>
<dbReference type="InterPro" id="IPR041542">
    <property type="entry name" value="GH43_C2"/>
</dbReference>
<keyword evidence="3" id="KW-0326">Glycosidase</keyword>
<dbReference type="SUPFAM" id="SSF75005">
    <property type="entry name" value="Arabinanase/levansucrase/invertase"/>
    <property type="match status" value="1"/>
</dbReference>
<dbReference type="InterPro" id="IPR001547">
    <property type="entry name" value="Glyco_hydro_5"/>
</dbReference>
<name>A0A2W7NVB2_9BACT</name>
<dbReference type="OrthoDB" id="9801455at2"/>
<evidence type="ECO:0000259" key="6">
    <source>
        <dbReference type="Pfam" id="PF17851"/>
    </source>
</evidence>
<dbReference type="Pfam" id="PF00150">
    <property type="entry name" value="Cellulase"/>
    <property type="match status" value="1"/>
</dbReference>
<reference evidence="8 9" key="1">
    <citation type="submission" date="2018-06" db="EMBL/GenBank/DDBJ databases">
        <title>Genomic Encyclopedia of Archaeal and Bacterial Type Strains, Phase II (KMG-II): from individual species to whole genera.</title>
        <authorList>
            <person name="Goeker M."/>
        </authorList>
    </citation>
    <scope>NUCLEOTIDE SEQUENCE [LARGE SCALE GENOMIC DNA]</scope>
    <source>
        <strain evidence="8 9">DSM 6779</strain>
    </source>
</reference>
<dbReference type="Pfam" id="PF18998">
    <property type="entry name" value="Flg_new_2"/>
    <property type="match status" value="1"/>
</dbReference>
<dbReference type="InterPro" id="IPR051795">
    <property type="entry name" value="Glycosyl_Hydrlase_43"/>
</dbReference>
<protein>
    <submittedName>
        <fullName evidence="8">Beta-xylosidase</fullName>
    </submittedName>
</protein>